<gene>
    <name evidence="1" type="ORF">KTO63_03770</name>
</gene>
<organism evidence="1 2">
    <name type="scientific">Pinibacter aurantiacus</name>
    <dbReference type="NCBI Taxonomy" id="2851599"/>
    <lineage>
        <taxon>Bacteria</taxon>
        <taxon>Pseudomonadati</taxon>
        <taxon>Bacteroidota</taxon>
        <taxon>Chitinophagia</taxon>
        <taxon>Chitinophagales</taxon>
        <taxon>Chitinophagaceae</taxon>
        <taxon>Pinibacter</taxon>
    </lineage>
</organism>
<proteinExistence type="predicted"/>
<dbReference type="Proteomes" id="UP000812270">
    <property type="component" value="Unassembled WGS sequence"/>
</dbReference>
<sequence>MAGIDISLLFNSSSAIQIIRMRNAAWVLPFLYDVFKENNVFFISETKLATHLAETLAMHVDGTEDLEEAKIEFGEDEESRARKYLVNWVQKRVLQDFPDNDGNTQYQLSAHTEKIFQWFQTLGRRDFVGTESRFKMLFSSLRDIVEKTEDDRTARLEDLKNKRAAIDKEIQRLEHGATVEVYNNAQVQERLELFTRLCYELLSDFREVEDNFKGIHRSIVEHHTKAELNKGAIVGYAFEAYDALRNSDQGKSFYAFWDFLISRAGQEEWRELTEQLLDLLYDRNIEANNDFLQNIKTMLLQQGKSVYEANDKMAEKLSRIITEKEIARHKRLRTQISNIKELVLANQQEDDITCGIAVGEPVSIKLIMDRKLNLQQKAQSVVITQPNNADEHIADMERFSRMINTSFIDKKRLWQKVEDVLKQKQTATLKEVLEINGLDNGIPEVVSYYSFVKDKGSRVQILENMTEHISINEEQTKFIEVPYLLFSRKAN</sequence>
<dbReference type="InterPro" id="IPR021804">
    <property type="entry name" value="DUF3375"/>
</dbReference>
<dbReference type="Pfam" id="PF11855">
    <property type="entry name" value="DUF3375"/>
    <property type="match status" value="1"/>
</dbReference>
<protein>
    <submittedName>
        <fullName evidence="1">DUF3375 domain-containing protein</fullName>
    </submittedName>
</protein>
<dbReference type="AlphaFoldDB" id="A0A9E2W3H4"/>
<evidence type="ECO:0000313" key="2">
    <source>
        <dbReference type="Proteomes" id="UP000812270"/>
    </source>
</evidence>
<name>A0A9E2W3H4_9BACT</name>
<dbReference type="EMBL" id="JAHSPG010000002">
    <property type="protein sequence ID" value="MBV4356253.1"/>
    <property type="molecule type" value="Genomic_DNA"/>
</dbReference>
<evidence type="ECO:0000313" key="1">
    <source>
        <dbReference type="EMBL" id="MBV4356253.1"/>
    </source>
</evidence>
<reference evidence="1" key="1">
    <citation type="submission" date="2021-06" db="EMBL/GenBank/DDBJ databases">
        <authorList>
            <person name="Huq M.A."/>
        </authorList>
    </citation>
    <scope>NUCLEOTIDE SEQUENCE</scope>
    <source>
        <strain evidence="1">MAH-26</strain>
    </source>
</reference>
<keyword evidence="2" id="KW-1185">Reference proteome</keyword>
<comment type="caution">
    <text evidence="1">The sequence shown here is derived from an EMBL/GenBank/DDBJ whole genome shotgun (WGS) entry which is preliminary data.</text>
</comment>
<accession>A0A9E2W3H4</accession>